<comment type="caution">
    <text evidence="1">The sequence shown here is derived from an EMBL/GenBank/DDBJ whole genome shotgun (WGS) entry which is preliminary data.</text>
</comment>
<gene>
    <name evidence="1" type="ORF">GCM10011444_24840</name>
</gene>
<dbReference type="EMBL" id="BMDQ01000003">
    <property type="protein sequence ID" value="GGI58175.1"/>
    <property type="molecule type" value="Genomic_DNA"/>
</dbReference>
<reference evidence="2" key="1">
    <citation type="journal article" date="2019" name="Int. J. Syst. Evol. Microbiol.">
        <title>The Global Catalogue of Microorganisms (GCM) 10K type strain sequencing project: providing services to taxonomists for standard genome sequencing and annotation.</title>
        <authorList>
            <consortium name="The Broad Institute Genomics Platform"/>
            <consortium name="The Broad Institute Genome Sequencing Center for Infectious Disease"/>
            <person name="Wu L."/>
            <person name="Ma J."/>
        </authorList>
    </citation>
    <scope>NUCLEOTIDE SEQUENCE [LARGE SCALE GENOMIC DNA]</scope>
    <source>
        <strain evidence="2">CCM 8681</strain>
    </source>
</reference>
<proteinExistence type="predicted"/>
<sequence length="178" mass="19719">MKKPYIILLIVVLLPVLVLSQELEDVDNSKTKKVSKIFNYKNEVSNFLQLQQVSRNFTNTPTQQSGNNVVMIQQIGFNNNVISNVSSKGISDISHLQSGNDNFINSTSTVNNVSEQIFQSGNNNKVTNFTFGNVDSASLNILQNGNNLTVERFGTNSQTNKMSIKLLGNSQSVIIRSF</sequence>
<protein>
    <recommendedName>
        <fullName evidence="3">Curlin associated repeat-containing protein</fullName>
    </recommendedName>
</protein>
<organism evidence="1 2">
    <name type="scientific">Winogradskyella haliclonae</name>
    <dbReference type="NCBI Taxonomy" id="2048558"/>
    <lineage>
        <taxon>Bacteria</taxon>
        <taxon>Pseudomonadati</taxon>
        <taxon>Bacteroidota</taxon>
        <taxon>Flavobacteriia</taxon>
        <taxon>Flavobacteriales</taxon>
        <taxon>Flavobacteriaceae</taxon>
        <taxon>Winogradskyella</taxon>
    </lineage>
</organism>
<dbReference type="Proteomes" id="UP000624701">
    <property type="component" value="Unassembled WGS sequence"/>
</dbReference>
<evidence type="ECO:0000313" key="1">
    <source>
        <dbReference type="EMBL" id="GGI58175.1"/>
    </source>
</evidence>
<evidence type="ECO:0000313" key="2">
    <source>
        <dbReference type="Proteomes" id="UP000624701"/>
    </source>
</evidence>
<evidence type="ECO:0008006" key="3">
    <source>
        <dbReference type="Google" id="ProtNLM"/>
    </source>
</evidence>
<accession>A0ABQ2C1R4</accession>
<dbReference type="RefSeq" id="WP_188375069.1">
    <property type="nucleotide sequence ID" value="NZ_BMDQ01000003.1"/>
</dbReference>
<name>A0ABQ2C1R4_9FLAO</name>
<keyword evidence="2" id="KW-1185">Reference proteome</keyword>